<dbReference type="PANTHER" id="PTHR24006:SF827">
    <property type="entry name" value="UBIQUITIN CARBOXYL-TERMINAL HYDROLASE 34"/>
    <property type="match status" value="1"/>
</dbReference>
<organism evidence="3 4">
    <name type="scientific">Anaeramoeba ignava</name>
    <name type="common">Anaerobic marine amoeba</name>
    <dbReference type="NCBI Taxonomy" id="1746090"/>
    <lineage>
        <taxon>Eukaryota</taxon>
        <taxon>Metamonada</taxon>
        <taxon>Anaeramoebidae</taxon>
        <taxon>Anaeramoeba</taxon>
    </lineage>
</organism>
<feature type="compositionally biased region" description="Basic and acidic residues" evidence="1">
    <location>
        <begin position="209"/>
        <end position="225"/>
    </location>
</feature>
<dbReference type="SUPFAM" id="SSF54001">
    <property type="entry name" value="Cysteine proteinases"/>
    <property type="match status" value="1"/>
</dbReference>
<reference evidence="3" key="1">
    <citation type="submission" date="2022-10" db="EMBL/GenBank/DDBJ databases">
        <title>Novel sulphate-reducing endosymbionts in the free-living metamonad Anaeramoeba.</title>
        <authorList>
            <person name="Jerlstrom-Hultqvist J."/>
            <person name="Cepicka I."/>
            <person name="Gallot-Lavallee L."/>
            <person name="Salas-Leiva D."/>
            <person name="Curtis B.A."/>
            <person name="Zahonova K."/>
            <person name="Pipaliya S."/>
            <person name="Dacks J."/>
            <person name="Roger A.J."/>
        </authorList>
    </citation>
    <scope>NUCLEOTIDE SEQUENCE</scope>
    <source>
        <strain evidence="3">BMAN</strain>
    </source>
</reference>
<dbReference type="EMBL" id="JAPDFW010000133">
    <property type="protein sequence ID" value="KAJ5067161.1"/>
    <property type="molecule type" value="Genomic_DNA"/>
</dbReference>
<dbReference type="GO" id="GO:0016579">
    <property type="term" value="P:protein deubiquitination"/>
    <property type="evidence" value="ECO:0007669"/>
    <property type="project" value="InterPro"/>
</dbReference>
<keyword evidence="4" id="KW-1185">Reference proteome</keyword>
<sequence>MPRYELKFMIENEFSEENISKKDIDYKCETCEILKQYNLRQNEKHNKNPDSILQKYEVRSFPHFFCFQIKRFVYDFRKKQTIKIEDPVQIPQELDLSSFKTLDCKENHFKYRLRAFIYHLEKEDYKHYISFIFSEKNNYWIKCNDSQVTTEKNPKELKYGYLYFYEKQIGNEKKISSSSNSNLKEKENKLSQKKGKKTNQQSQIEQDIEEKNPKSEIGKREEKSGTKKPKQKLTNFQTLNSSNLQDFFNLLQK</sequence>
<evidence type="ECO:0000256" key="1">
    <source>
        <dbReference type="SAM" id="MobiDB-lite"/>
    </source>
</evidence>
<dbReference type="CDD" id="cd02257">
    <property type="entry name" value="Peptidase_C19"/>
    <property type="match status" value="1"/>
</dbReference>
<dbReference type="PANTHER" id="PTHR24006">
    <property type="entry name" value="UBIQUITIN CARBOXYL-TERMINAL HYDROLASE"/>
    <property type="match status" value="1"/>
</dbReference>
<dbReference type="Proteomes" id="UP001149090">
    <property type="component" value="Unassembled WGS sequence"/>
</dbReference>
<dbReference type="PROSITE" id="PS50235">
    <property type="entry name" value="USP_3"/>
    <property type="match status" value="1"/>
</dbReference>
<dbReference type="OrthoDB" id="289038at2759"/>
<evidence type="ECO:0000313" key="4">
    <source>
        <dbReference type="Proteomes" id="UP001149090"/>
    </source>
</evidence>
<comment type="caution">
    <text evidence="3">The sequence shown here is derived from an EMBL/GenBank/DDBJ whole genome shotgun (WGS) entry which is preliminary data.</text>
</comment>
<dbReference type="Gene3D" id="3.90.70.10">
    <property type="entry name" value="Cysteine proteinases"/>
    <property type="match status" value="1"/>
</dbReference>
<feature type="region of interest" description="Disordered" evidence="1">
    <location>
        <begin position="175"/>
        <end position="238"/>
    </location>
</feature>
<dbReference type="Pfam" id="PF00443">
    <property type="entry name" value="UCH"/>
    <property type="match status" value="1"/>
</dbReference>
<dbReference type="InterPro" id="IPR028889">
    <property type="entry name" value="USP"/>
</dbReference>
<accession>A0A9Q0L6G6</accession>
<dbReference type="GO" id="GO:0005829">
    <property type="term" value="C:cytosol"/>
    <property type="evidence" value="ECO:0007669"/>
    <property type="project" value="TreeGrafter"/>
</dbReference>
<feature type="domain" description="USP" evidence="2">
    <location>
        <begin position="1"/>
        <end position="168"/>
    </location>
</feature>
<dbReference type="InterPro" id="IPR050164">
    <property type="entry name" value="Peptidase_C19"/>
</dbReference>
<dbReference type="AlphaFoldDB" id="A0A9Q0L6G6"/>
<evidence type="ECO:0000259" key="2">
    <source>
        <dbReference type="PROSITE" id="PS50235"/>
    </source>
</evidence>
<dbReference type="InterPro" id="IPR038765">
    <property type="entry name" value="Papain-like_cys_pep_sf"/>
</dbReference>
<dbReference type="GO" id="GO:0004843">
    <property type="term" value="F:cysteine-type deubiquitinase activity"/>
    <property type="evidence" value="ECO:0007669"/>
    <property type="project" value="InterPro"/>
</dbReference>
<dbReference type="GO" id="GO:0005634">
    <property type="term" value="C:nucleus"/>
    <property type="evidence" value="ECO:0007669"/>
    <property type="project" value="TreeGrafter"/>
</dbReference>
<name>A0A9Q0L6G6_ANAIG</name>
<dbReference type="InterPro" id="IPR001394">
    <property type="entry name" value="Peptidase_C19_UCH"/>
</dbReference>
<gene>
    <name evidence="3" type="ORF">M0811_13210</name>
</gene>
<evidence type="ECO:0000313" key="3">
    <source>
        <dbReference type="EMBL" id="KAJ5067161.1"/>
    </source>
</evidence>
<protein>
    <recommendedName>
        <fullName evidence="2">USP domain-containing protein</fullName>
    </recommendedName>
</protein>
<proteinExistence type="predicted"/>